<comment type="caution">
    <text evidence="7">The sequence shown here is derived from an EMBL/GenBank/DDBJ whole genome shotgun (WGS) entry which is preliminary data.</text>
</comment>
<dbReference type="PANTHER" id="PTHR43775">
    <property type="entry name" value="FATTY ACID SYNTHASE"/>
    <property type="match status" value="1"/>
</dbReference>
<feature type="region of interest" description="Disordered" evidence="5">
    <location>
        <begin position="1"/>
        <end position="39"/>
    </location>
</feature>
<dbReference type="SMART" id="SM00827">
    <property type="entry name" value="PKS_AT"/>
    <property type="match status" value="1"/>
</dbReference>
<organism evidence="7 8">
    <name type="scientific">Streptosporangium nondiastaticum</name>
    <dbReference type="NCBI Taxonomy" id="35764"/>
    <lineage>
        <taxon>Bacteria</taxon>
        <taxon>Bacillati</taxon>
        <taxon>Actinomycetota</taxon>
        <taxon>Actinomycetes</taxon>
        <taxon>Streptosporangiales</taxon>
        <taxon>Streptosporangiaceae</taxon>
        <taxon>Streptosporangium</taxon>
    </lineage>
</organism>
<dbReference type="InterPro" id="IPR016036">
    <property type="entry name" value="Malonyl_transacylase_ACP-bd"/>
</dbReference>
<keyword evidence="4" id="KW-0012">Acyltransferase</keyword>
<gene>
    <name evidence="7" type="ORF">B7P34_30320</name>
</gene>
<dbReference type="GO" id="GO:0004312">
    <property type="term" value="F:fatty acid synthase activity"/>
    <property type="evidence" value="ECO:0007669"/>
    <property type="project" value="TreeGrafter"/>
</dbReference>
<keyword evidence="1" id="KW-0596">Phosphopantetheine</keyword>
<dbReference type="Gene3D" id="3.30.70.3290">
    <property type="match status" value="1"/>
</dbReference>
<accession>A0A9X7PEI8</accession>
<dbReference type="SUPFAM" id="SSF55048">
    <property type="entry name" value="Probable ACP-binding domain of malonyl-CoA ACP transacylase"/>
    <property type="match status" value="1"/>
</dbReference>
<keyword evidence="8" id="KW-1185">Reference proteome</keyword>
<evidence type="ECO:0000259" key="6">
    <source>
        <dbReference type="SMART" id="SM00827"/>
    </source>
</evidence>
<keyword evidence="2" id="KW-0597">Phosphoprotein</keyword>
<sequence length="512" mass="52362">MTRSAGSRTADDLEFPDDTARQASMDHAPSGATTLERPVPPEAAAAPLPLVLSADTEEGLRARAAALCDLLAGTGTKDTTGTGTKDTTGTGAADTTGTAGAPDPASAALALASRGGDGPHRAVLLVTGRDDALSGLNALAAGEAAPGLTTGTVQDGALAFLFTGQGAQRPRMGAELRAAFPVFAEAFDEVCHVLDPHLPRPLREVIDSGDADLLSRTEYTQPATFAVEVALYWLLESWGVRPDVLAGHSIGEIAAAHAAGVLSLQDAARLVAVRGRLMQALPAGGVMTAALASAADVAPYLEGRTATAGIAAVNGPASVVLAGAERTVGEIAAELAAAGRKTRGLPVSHAFHSPLMEPVLDDFRAAVADITFHSPRIPVVSTVTGLPVSPDEMCTPGYWVDHIRATVRFADAMATLEARGTTTYLEVGPDAILTSMGKSCLTPGRPAALLPTVRRARPEAPTLLASLAQAYVRGAHVAWHACFAGASVRPAELPAHLVPAETPLAPPAPLEK</sequence>
<evidence type="ECO:0000256" key="5">
    <source>
        <dbReference type="SAM" id="MobiDB-lite"/>
    </source>
</evidence>
<evidence type="ECO:0000256" key="3">
    <source>
        <dbReference type="ARBA" id="ARBA00022679"/>
    </source>
</evidence>
<keyword evidence="3" id="KW-0808">Transferase</keyword>
<dbReference type="InterPro" id="IPR001227">
    <property type="entry name" value="Ac_transferase_dom_sf"/>
</dbReference>
<dbReference type="GO" id="GO:0006633">
    <property type="term" value="P:fatty acid biosynthetic process"/>
    <property type="evidence" value="ECO:0007669"/>
    <property type="project" value="TreeGrafter"/>
</dbReference>
<feature type="domain" description="Malonyl-CoA:ACP transacylase (MAT)" evidence="6">
    <location>
        <begin position="161"/>
        <end position="457"/>
    </location>
</feature>
<dbReference type="Gene3D" id="3.40.366.10">
    <property type="entry name" value="Malonyl-Coenzyme A Acyl Carrier Protein, domain 2"/>
    <property type="match status" value="1"/>
</dbReference>
<protein>
    <recommendedName>
        <fullName evidence="6">Malonyl-CoA:ACP transacylase (MAT) domain-containing protein</fullName>
    </recommendedName>
</protein>
<proteinExistence type="predicted"/>
<reference evidence="7 8" key="1">
    <citation type="submission" date="2018-03" db="EMBL/GenBank/DDBJ databases">
        <title>Chitinolytic properties of Streptosporangium nondiastaticum TBG75A20.</title>
        <authorList>
            <person name="Gayathri V."/>
            <person name="Shiburaj S."/>
        </authorList>
    </citation>
    <scope>NUCLEOTIDE SEQUENCE [LARGE SCALE GENOMIC DNA]</scope>
    <source>
        <strain evidence="7 8">TBG75A20</strain>
    </source>
</reference>
<dbReference type="FunFam" id="3.40.366.10:FF:000002">
    <property type="entry name" value="Probable polyketide synthase 2"/>
    <property type="match status" value="1"/>
</dbReference>
<dbReference type="Proteomes" id="UP000242427">
    <property type="component" value="Unassembled WGS sequence"/>
</dbReference>
<evidence type="ECO:0000313" key="7">
    <source>
        <dbReference type="EMBL" id="PSJ25014.1"/>
    </source>
</evidence>
<dbReference type="InterPro" id="IPR014043">
    <property type="entry name" value="Acyl_transferase_dom"/>
</dbReference>
<dbReference type="EMBL" id="PXWG01000143">
    <property type="protein sequence ID" value="PSJ25014.1"/>
    <property type="molecule type" value="Genomic_DNA"/>
</dbReference>
<evidence type="ECO:0000256" key="4">
    <source>
        <dbReference type="ARBA" id="ARBA00023315"/>
    </source>
</evidence>
<feature type="region of interest" description="Disordered" evidence="5">
    <location>
        <begin position="73"/>
        <end position="101"/>
    </location>
</feature>
<dbReference type="OrthoDB" id="4537517at2"/>
<evidence type="ECO:0000256" key="1">
    <source>
        <dbReference type="ARBA" id="ARBA00022450"/>
    </source>
</evidence>
<dbReference type="Pfam" id="PF00698">
    <property type="entry name" value="Acyl_transf_1"/>
    <property type="match status" value="1"/>
</dbReference>
<name>A0A9X7PEI8_9ACTN</name>
<dbReference type="InterPro" id="IPR016035">
    <property type="entry name" value="Acyl_Trfase/lysoPLipase"/>
</dbReference>
<evidence type="ECO:0000313" key="8">
    <source>
        <dbReference type="Proteomes" id="UP000242427"/>
    </source>
</evidence>
<dbReference type="AlphaFoldDB" id="A0A9X7PEI8"/>
<dbReference type="PANTHER" id="PTHR43775:SF51">
    <property type="entry name" value="INACTIVE PHENOLPHTHIOCEROL SYNTHESIS POLYKETIDE SYNTHASE TYPE I PKS1-RELATED"/>
    <property type="match status" value="1"/>
</dbReference>
<dbReference type="RefSeq" id="WP_106681393.1">
    <property type="nucleotide sequence ID" value="NZ_PXWG01000143.1"/>
</dbReference>
<dbReference type="SUPFAM" id="SSF52151">
    <property type="entry name" value="FabD/lysophospholipase-like"/>
    <property type="match status" value="1"/>
</dbReference>
<dbReference type="InterPro" id="IPR050091">
    <property type="entry name" value="PKS_NRPS_Biosynth_Enz"/>
</dbReference>
<evidence type="ECO:0000256" key="2">
    <source>
        <dbReference type="ARBA" id="ARBA00022553"/>
    </source>
</evidence>